<comment type="caution">
    <text evidence="3">The sequence shown here is derived from an EMBL/GenBank/DDBJ whole genome shotgun (WGS) entry which is preliminary data.</text>
</comment>
<organism evidence="3 4">
    <name type="scientific">Triparma laevis f. inornata</name>
    <dbReference type="NCBI Taxonomy" id="1714386"/>
    <lineage>
        <taxon>Eukaryota</taxon>
        <taxon>Sar</taxon>
        <taxon>Stramenopiles</taxon>
        <taxon>Ochrophyta</taxon>
        <taxon>Bolidophyceae</taxon>
        <taxon>Parmales</taxon>
        <taxon>Triparmaceae</taxon>
        <taxon>Triparma</taxon>
    </lineage>
</organism>
<dbReference type="PANTHER" id="PTHR46967:SF1">
    <property type="entry name" value="KERATIN-ASSOCIATED PROTEIN 16-1-LIKE"/>
    <property type="match status" value="1"/>
</dbReference>
<keyword evidence="2" id="KW-0812">Transmembrane</keyword>
<proteinExistence type="predicted"/>
<dbReference type="AlphaFoldDB" id="A0A9W7A7F9"/>
<name>A0A9W7A7F9_9STRA</name>
<reference evidence="4" key="1">
    <citation type="journal article" date="2023" name="Commun. Biol.">
        <title>Genome analysis of Parmales, the sister group of diatoms, reveals the evolutionary specialization of diatoms from phago-mixotrophs to photoautotrophs.</title>
        <authorList>
            <person name="Ban H."/>
            <person name="Sato S."/>
            <person name="Yoshikawa S."/>
            <person name="Yamada K."/>
            <person name="Nakamura Y."/>
            <person name="Ichinomiya M."/>
            <person name="Sato N."/>
            <person name="Blanc-Mathieu R."/>
            <person name="Endo H."/>
            <person name="Kuwata A."/>
            <person name="Ogata H."/>
        </authorList>
    </citation>
    <scope>NUCLEOTIDE SEQUENCE [LARGE SCALE GENOMIC DNA]</scope>
</reference>
<sequence length="252" mass="25966">MAEMCAAPPATPAASPTVGTLATVKKYKKRAHTQKNFRTSFPRNSWNCLAMVALFAGALIMGTVRPDIALASTTSTTLTTLAPISSNHSTDMGADGNLGGAAGEKDHEGHPSGIAKTCGHGIEICPKNTFSIGAYSTCTDCAEGGHATPGSSTCETCSTGTYFKEDENIYFDCPSGTATATGGVGVDECIKCQEGFFSSSPGSSTCFACEAGKYANTAQTERLFCPAGKTSGVASSSCSVCEDEKFAHLKKN</sequence>
<evidence type="ECO:0008006" key="5">
    <source>
        <dbReference type="Google" id="ProtNLM"/>
    </source>
</evidence>
<dbReference type="SUPFAM" id="SSF57184">
    <property type="entry name" value="Growth factor receptor domain"/>
    <property type="match status" value="1"/>
</dbReference>
<accession>A0A9W7A7F9</accession>
<dbReference type="PANTHER" id="PTHR46967">
    <property type="entry name" value="INSULIN-LIKE GROWTH FACTOR BINDING PROTEIN,N-TERMINAL"/>
    <property type="match status" value="1"/>
</dbReference>
<evidence type="ECO:0000313" key="3">
    <source>
        <dbReference type="EMBL" id="GMH62710.1"/>
    </source>
</evidence>
<protein>
    <recommendedName>
        <fullName evidence="5">Tyrosine-protein kinase ephrin type A/B receptor-like domain-containing protein</fullName>
    </recommendedName>
</protein>
<dbReference type="SMART" id="SM01411">
    <property type="entry name" value="Ephrin_rec_like"/>
    <property type="match status" value="2"/>
</dbReference>
<dbReference type="Gene3D" id="2.10.50.10">
    <property type="entry name" value="Tumor Necrosis Factor Receptor, subunit A, domain 2"/>
    <property type="match status" value="1"/>
</dbReference>
<dbReference type="InterPro" id="IPR009030">
    <property type="entry name" value="Growth_fac_rcpt_cys_sf"/>
</dbReference>
<evidence type="ECO:0000313" key="4">
    <source>
        <dbReference type="Proteomes" id="UP001162640"/>
    </source>
</evidence>
<keyword evidence="2" id="KW-0472">Membrane</keyword>
<evidence type="ECO:0000256" key="1">
    <source>
        <dbReference type="SAM" id="MobiDB-lite"/>
    </source>
</evidence>
<gene>
    <name evidence="3" type="ORF">TL16_g03536</name>
</gene>
<keyword evidence="2" id="KW-1133">Transmembrane helix</keyword>
<dbReference type="Proteomes" id="UP001162640">
    <property type="component" value="Unassembled WGS sequence"/>
</dbReference>
<evidence type="ECO:0000256" key="2">
    <source>
        <dbReference type="SAM" id="Phobius"/>
    </source>
</evidence>
<dbReference type="EMBL" id="BLQM01000094">
    <property type="protein sequence ID" value="GMH62710.1"/>
    <property type="molecule type" value="Genomic_DNA"/>
</dbReference>
<feature type="region of interest" description="Disordered" evidence="1">
    <location>
        <begin position="83"/>
        <end position="110"/>
    </location>
</feature>
<feature type="transmembrane region" description="Helical" evidence="2">
    <location>
        <begin position="45"/>
        <end position="64"/>
    </location>
</feature>